<accession>A0A409WX46</accession>
<feature type="region of interest" description="Disordered" evidence="1">
    <location>
        <begin position="191"/>
        <end position="317"/>
    </location>
</feature>
<proteinExistence type="predicted"/>
<dbReference type="Proteomes" id="UP000284842">
    <property type="component" value="Unassembled WGS sequence"/>
</dbReference>
<gene>
    <name evidence="2" type="ORF">CVT24_011986</name>
</gene>
<comment type="caution">
    <text evidence="2">The sequence shown here is derived from an EMBL/GenBank/DDBJ whole genome shotgun (WGS) entry which is preliminary data.</text>
</comment>
<evidence type="ECO:0000313" key="2">
    <source>
        <dbReference type="EMBL" id="PPQ83041.1"/>
    </source>
</evidence>
<evidence type="ECO:0000256" key="1">
    <source>
        <dbReference type="SAM" id="MobiDB-lite"/>
    </source>
</evidence>
<dbReference type="InParanoid" id="A0A409WX46"/>
<reference evidence="2 3" key="1">
    <citation type="journal article" date="2018" name="Evol. Lett.">
        <title>Horizontal gene cluster transfer increased hallucinogenic mushroom diversity.</title>
        <authorList>
            <person name="Reynolds H.T."/>
            <person name="Vijayakumar V."/>
            <person name="Gluck-Thaler E."/>
            <person name="Korotkin H.B."/>
            <person name="Matheny P.B."/>
            <person name="Slot J.C."/>
        </authorList>
    </citation>
    <scope>NUCLEOTIDE SEQUENCE [LARGE SCALE GENOMIC DNA]</scope>
    <source>
        <strain evidence="2 3">2629</strain>
    </source>
</reference>
<name>A0A409WX46_9AGAR</name>
<sequence length="642" mass="69378">MSTSSYSQELLTALTFLWERIRPLALAHPWTPGSPFPASVDEVRTFFRDTISTLASILRFIASGVNVPPTCRYLLAWVFAFSTPHSTRSGPKWFLDQFTSYRPTVDTLGAYYPTAVAQFVTDLSYLPPVLSPSVSPVTSPRPPPITPSRPAPMKPKTAPPKGSLVPVRLVPLSALPVPTFEMFQSAEASRIQVLKTGPPRSSPSKRRLSPTSAIPVGASPTKKGKNRPLPPDADSLSDIDLVVPPSFAPEPTPAPVSTSDPAPPSLMSRFQSNTRIGQLIAKGSKPKEPPVERKKKGKGKADDPATTLTGVATSGGPPIPLPLSMAEGELVLSGQAPPPSPCLPCFVTGTGDSCFYRGFGQPCLSCLKTRRGGAQGRYCTFYNHPDEQFLWGVLAASEASTSLPNLSVILQQARYSADMVHQLERLAASNHANLLRSLDDLRDAFTTLIARSSPEEVRRIYFRSEEDMDALMTLLGSADEERFPIFRRFSSWLRDGRQPPSRADRIFQIPPSLVSYGGAVSDLPPMSPNFDALNTFESPVGSFGRELPGPSELGFAPSFGFDYFVQESSSSAHGSSSFVNPSVSSRSASFSSSVSSSDRSRTAEFTGHVSSSSSSGIVELEGPLVSTPICRYRRRLDSSEEE</sequence>
<organism evidence="2 3">
    <name type="scientific">Panaeolus cyanescens</name>
    <dbReference type="NCBI Taxonomy" id="181874"/>
    <lineage>
        <taxon>Eukaryota</taxon>
        <taxon>Fungi</taxon>
        <taxon>Dikarya</taxon>
        <taxon>Basidiomycota</taxon>
        <taxon>Agaricomycotina</taxon>
        <taxon>Agaricomycetes</taxon>
        <taxon>Agaricomycetidae</taxon>
        <taxon>Agaricales</taxon>
        <taxon>Agaricineae</taxon>
        <taxon>Galeropsidaceae</taxon>
        <taxon>Panaeolus</taxon>
    </lineage>
</organism>
<keyword evidence="3" id="KW-1185">Reference proteome</keyword>
<feature type="region of interest" description="Disordered" evidence="1">
    <location>
        <begin position="132"/>
        <end position="163"/>
    </location>
</feature>
<dbReference type="AlphaFoldDB" id="A0A409WX46"/>
<feature type="region of interest" description="Disordered" evidence="1">
    <location>
        <begin position="590"/>
        <end position="617"/>
    </location>
</feature>
<dbReference type="OrthoDB" id="3127957at2759"/>
<feature type="compositionally biased region" description="Pro residues" evidence="1">
    <location>
        <begin position="139"/>
        <end position="153"/>
    </location>
</feature>
<dbReference type="EMBL" id="NHTK01005077">
    <property type="protein sequence ID" value="PPQ83041.1"/>
    <property type="molecule type" value="Genomic_DNA"/>
</dbReference>
<protein>
    <submittedName>
        <fullName evidence="2">Uncharacterized protein</fullName>
    </submittedName>
</protein>
<evidence type="ECO:0000313" key="3">
    <source>
        <dbReference type="Proteomes" id="UP000284842"/>
    </source>
</evidence>